<dbReference type="NCBIfam" id="NF005760">
    <property type="entry name" value="PRK07586.1"/>
    <property type="match status" value="1"/>
</dbReference>
<dbReference type="PANTHER" id="PTHR18968:SF86">
    <property type="entry name" value="ACETOLACTATE SYNTHASE LARGE SUBUNIT ILVX-RELATED"/>
    <property type="match status" value="1"/>
</dbReference>
<accession>A0AA37H7N0</accession>
<comment type="similarity">
    <text evidence="1">Belongs to the TPP enzyme family.</text>
</comment>
<evidence type="ECO:0000256" key="1">
    <source>
        <dbReference type="ARBA" id="ARBA00007812"/>
    </source>
</evidence>
<reference evidence="5" key="1">
    <citation type="journal article" date="2016" name="Front. Microbiol.">
        <title>Genome Sequence of the Piezophilic, Mesophilic Sulfate-Reducing Bacterium Desulfovibrio indicus J2T.</title>
        <authorList>
            <person name="Cao J."/>
            <person name="Maignien L."/>
            <person name="Shao Z."/>
            <person name="Alain K."/>
            <person name="Jebbar M."/>
        </authorList>
    </citation>
    <scope>NUCLEOTIDE SEQUENCE</scope>
    <source>
        <strain evidence="5">JCM 32048</strain>
    </source>
</reference>
<dbReference type="PANTHER" id="PTHR18968">
    <property type="entry name" value="THIAMINE PYROPHOSPHATE ENZYMES"/>
    <property type="match status" value="1"/>
</dbReference>
<dbReference type="GO" id="GO:0044281">
    <property type="term" value="P:small molecule metabolic process"/>
    <property type="evidence" value="ECO:0007669"/>
    <property type="project" value="UniProtKB-ARBA"/>
</dbReference>
<evidence type="ECO:0000313" key="5">
    <source>
        <dbReference type="EMBL" id="GJD60901.1"/>
    </source>
</evidence>
<comment type="caution">
    <text evidence="5">The sequence shown here is derived from an EMBL/GenBank/DDBJ whole genome shotgun (WGS) entry which is preliminary data.</text>
</comment>
<proteinExistence type="inferred from homology"/>
<name>A0AA37H7N0_9HYPH</name>
<dbReference type="CDD" id="cd02002">
    <property type="entry name" value="TPP_BFDC"/>
    <property type="match status" value="1"/>
</dbReference>
<keyword evidence="6" id="KW-1185">Reference proteome</keyword>
<dbReference type="EMBL" id="BPQJ01000004">
    <property type="protein sequence ID" value="GJD60901.1"/>
    <property type="molecule type" value="Genomic_DNA"/>
</dbReference>
<dbReference type="Gene3D" id="3.40.50.970">
    <property type="match status" value="2"/>
</dbReference>
<dbReference type="InterPro" id="IPR012001">
    <property type="entry name" value="Thiamin_PyroP_enz_TPP-bd_dom"/>
</dbReference>
<dbReference type="InterPro" id="IPR029035">
    <property type="entry name" value="DHS-like_NAD/FAD-binding_dom"/>
</dbReference>
<gene>
    <name evidence="5" type="primary">ilvX</name>
    <name evidence="5" type="ORF">MPEAHAMD_1041</name>
</gene>
<evidence type="ECO:0000259" key="3">
    <source>
        <dbReference type="Pfam" id="PF02775"/>
    </source>
</evidence>
<evidence type="ECO:0000256" key="2">
    <source>
        <dbReference type="ARBA" id="ARBA00023052"/>
    </source>
</evidence>
<dbReference type="Proteomes" id="UP001055286">
    <property type="component" value="Unassembled WGS sequence"/>
</dbReference>
<dbReference type="InterPro" id="IPR045229">
    <property type="entry name" value="TPP_enz"/>
</dbReference>
<organism evidence="5 6">
    <name type="scientific">Methylobacterium frigidaeris</name>
    <dbReference type="NCBI Taxonomy" id="2038277"/>
    <lineage>
        <taxon>Bacteria</taxon>
        <taxon>Pseudomonadati</taxon>
        <taxon>Pseudomonadota</taxon>
        <taxon>Alphaproteobacteria</taxon>
        <taxon>Hyphomicrobiales</taxon>
        <taxon>Methylobacteriaceae</taxon>
        <taxon>Methylobacterium</taxon>
    </lineage>
</organism>
<reference evidence="5" key="2">
    <citation type="submission" date="2021-08" db="EMBL/GenBank/DDBJ databases">
        <authorList>
            <person name="Tani A."/>
            <person name="Ola A."/>
            <person name="Ogura Y."/>
            <person name="Katsura K."/>
            <person name="Hayashi T."/>
        </authorList>
    </citation>
    <scope>NUCLEOTIDE SEQUENCE</scope>
    <source>
        <strain evidence="5">JCM 32048</strain>
    </source>
</reference>
<evidence type="ECO:0000259" key="4">
    <source>
        <dbReference type="Pfam" id="PF02776"/>
    </source>
</evidence>
<dbReference type="CDD" id="cd07035">
    <property type="entry name" value="TPP_PYR_POX_like"/>
    <property type="match status" value="1"/>
</dbReference>
<feature type="domain" description="Thiamine pyrophosphate enzyme TPP-binding" evidence="3">
    <location>
        <begin position="414"/>
        <end position="552"/>
    </location>
</feature>
<dbReference type="SUPFAM" id="SSF52467">
    <property type="entry name" value="DHS-like NAD/FAD-binding domain"/>
    <property type="match status" value="1"/>
</dbReference>
<evidence type="ECO:0000313" key="6">
    <source>
        <dbReference type="Proteomes" id="UP001055286"/>
    </source>
</evidence>
<protein>
    <submittedName>
        <fullName evidence="5">Acetolactate synthase large subunit IlvX</fullName>
    </submittedName>
</protein>
<dbReference type="Pfam" id="PF02776">
    <property type="entry name" value="TPP_enzyme_N"/>
    <property type="match status" value="1"/>
</dbReference>
<feature type="domain" description="Thiamine pyrophosphate enzyme N-terminal TPP-binding" evidence="4">
    <location>
        <begin position="42"/>
        <end position="147"/>
    </location>
</feature>
<dbReference type="GO" id="GO:0003984">
    <property type="term" value="F:acetolactate synthase activity"/>
    <property type="evidence" value="ECO:0007669"/>
    <property type="project" value="TreeGrafter"/>
</dbReference>
<sequence>MRLAPPHAPDALTVHPEIPYHQTANPNRAGQMPAREETPMAMNGAESLVRTLVAGGVEVCFTNPGTSEMHFVAALDRVEGMRAVLCLFEGGATGAADGYARMADKPASTLLHLGPGLGNGIANLHNARRARSPLVNIVGEHATYHRAFDAPLTSDIEGLAGPVSAWVRTGMSAKAVAADGADAIVAARTAPGGVATLILPADTAWEEGSGIAPLPALPERPRASDEAIAHAVAALRSSEPVLLHLGDRAVRDEGRRIAARIAEKTGAKLLAMTSNARIDRGAGTVPIERLPYPVDPAREVLAPYKHVILVGATLPVAFFAYPGKPSALAPPTCDVFALATPEQDQIDALERLAEAVGATADAPLPPLSRPDLPTAGSLDQDSIARVLGALIPEGAIVCDESVTTGRNFFPATHAAAPHTWLQLTGGSIGLGIPMATGAAVACPDRKVISLQADGSALYTAQALWTQARERLDVVTLIWANRSYAILRHELTNVGANPGRKAIDMLTLDDPPIDWVSLSKGYGVEARRVETLAQFVDTMTGALARRGPFLIEVALG</sequence>
<dbReference type="GO" id="GO:0050660">
    <property type="term" value="F:flavin adenine dinucleotide binding"/>
    <property type="evidence" value="ECO:0007669"/>
    <property type="project" value="TreeGrafter"/>
</dbReference>
<keyword evidence="2" id="KW-0786">Thiamine pyrophosphate</keyword>
<dbReference type="Gene3D" id="3.40.50.1220">
    <property type="entry name" value="TPP-binding domain"/>
    <property type="match status" value="1"/>
</dbReference>
<dbReference type="SUPFAM" id="SSF52518">
    <property type="entry name" value="Thiamin diphosphate-binding fold (THDP-binding)"/>
    <property type="match status" value="2"/>
</dbReference>
<dbReference type="GO" id="GO:0030976">
    <property type="term" value="F:thiamine pyrophosphate binding"/>
    <property type="evidence" value="ECO:0007669"/>
    <property type="project" value="InterPro"/>
</dbReference>
<dbReference type="AlphaFoldDB" id="A0AA37H7N0"/>
<dbReference type="InterPro" id="IPR011766">
    <property type="entry name" value="TPP_enzyme_TPP-bd"/>
</dbReference>
<dbReference type="Pfam" id="PF02775">
    <property type="entry name" value="TPP_enzyme_C"/>
    <property type="match status" value="1"/>
</dbReference>
<dbReference type="InterPro" id="IPR029061">
    <property type="entry name" value="THDP-binding"/>
</dbReference>